<accession>A0ABP8ELG6</accession>
<evidence type="ECO:0000313" key="1">
    <source>
        <dbReference type="EMBL" id="GAA4284844.1"/>
    </source>
</evidence>
<dbReference type="Proteomes" id="UP001501586">
    <property type="component" value="Unassembled WGS sequence"/>
</dbReference>
<dbReference type="RefSeq" id="WP_236862813.1">
    <property type="nucleotide sequence ID" value="NZ_BAABAZ010000006.1"/>
</dbReference>
<organism evidence="1 2">
    <name type="scientific">Brevibacterium daeguense</name>
    <dbReference type="NCBI Taxonomy" id="909936"/>
    <lineage>
        <taxon>Bacteria</taxon>
        <taxon>Bacillati</taxon>
        <taxon>Actinomycetota</taxon>
        <taxon>Actinomycetes</taxon>
        <taxon>Micrococcales</taxon>
        <taxon>Brevibacteriaceae</taxon>
        <taxon>Brevibacterium</taxon>
    </lineage>
</organism>
<comment type="caution">
    <text evidence="1">The sequence shown here is derived from an EMBL/GenBank/DDBJ whole genome shotgun (WGS) entry which is preliminary data.</text>
</comment>
<name>A0ABP8ELG6_9MICO</name>
<evidence type="ECO:0008006" key="3">
    <source>
        <dbReference type="Google" id="ProtNLM"/>
    </source>
</evidence>
<keyword evidence="2" id="KW-1185">Reference proteome</keyword>
<dbReference type="NCBIfam" id="NF047719">
    <property type="entry name" value="SCO6745_fam_HTH"/>
    <property type="match status" value="1"/>
</dbReference>
<dbReference type="EMBL" id="BAABAZ010000006">
    <property type="protein sequence ID" value="GAA4284844.1"/>
    <property type="molecule type" value="Genomic_DNA"/>
</dbReference>
<reference evidence="2" key="1">
    <citation type="journal article" date="2019" name="Int. J. Syst. Evol. Microbiol.">
        <title>The Global Catalogue of Microorganisms (GCM) 10K type strain sequencing project: providing services to taxonomists for standard genome sequencing and annotation.</title>
        <authorList>
            <consortium name="The Broad Institute Genomics Platform"/>
            <consortium name="The Broad Institute Genome Sequencing Center for Infectious Disease"/>
            <person name="Wu L."/>
            <person name="Ma J."/>
        </authorList>
    </citation>
    <scope>NUCLEOTIDE SEQUENCE [LARGE SCALE GENOMIC DNA]</scope>
    <source>
        <strain evidence="2">JCM 17458</strain>
    </source>
</reference>
<proteinExistence type="predicted"/>
<dbReference type="Pfam" id="PF21863">
    <property type="entry name" value="HTH_67"/>
    <property type="match status" value="1"/>
</dbReference>
<protein>
    <recommendedName>
        <fullName evidence="3">SalK</fullName>
    </recommendedName>
</protein>
<gene>
    <name evidence="1" type="ORF">GCM10022261_23750</name>
</gene>
<sequence length="312" mass="33168">MLQADRRELIRRLSKWLETIHSASYFSRAVAESIGSVGVSHPSAIYLAGRAAPMGAVPASVVAATFYNFNPAHVRRFVPECWTAASPAEVTQARLAGVEAMLGGLFGAHGNGGHSAELPALARRLADSLRPVLAAQLPDGRPLFAAHQELLGAGVEVQDASLQPFMDIWVAGTLLREYRGDGHIGALLTHDLSGAEAVVLHCITGTSFRPGAARKSRGWSEEEWELTIAGLRDRGLALGAGENAHITEQGAALREEIERDTDASVEASWSPVQDEALVELAGSAKDFAKIVIEAEAFPAKVFAPGAGRTPRR</sequence>
<dbReference type="InterPro" id="IPR054058">
    <property type="entry name" value="HTH_67"/>
</dbReference>
<evidence type="ECO:0000313" key="2">
    <source>
        <dbReference type="Proteomes" id="UP001501586"/>
    </source>
</evidence>